<name>A0A395XJL6_9BIFI</name>
<dbReference type="RefSeq" id="WP_118239232.1">
    <property type="nucleotide sequence ID" value="NZ_QRZV01000002.1"/>
</dbReference>
<evidence type="ECO:0000313" key="4">
    <source>
        <dbReference type="EMBL" id="RGW10077.1"/>
    </source>
</evidence>
<comment type="caution">
    <text evidence="4">The sequence shown here is derived from an EMBL/GenBank/DDBJ whole genome shotgun (WGS) entry which is preliminary data.</text>
</comment>
<keyword evidence="1" id="KW-0805">Transcription regulation</keyword>
<dbReference type="InterPro" id="IPR025996">
    <property type="entry name" value="MT1864/Rv1816-like_C"/>
</dbReference>
<protein>
    <submittedName>
        <fullName evidence="4">WHG domain-containing protein</fullName>
    </submittedName>
</protein>
<accession>A0A395XJL6</accession>
<keyword evidence="2" id="KW-0804">Transcription</keyword>
<evidence type="ECO:0000256" key="2">
    <source>
        <dbReference type="ARBA" id="ARBA00023163"/>
    </source>
</evidence>
<evidence type="ECO:0000313" key="5">
    <source>
        <dbReference type="Proteomes" id="UP000265970"/>
    </source>
</evidence>
<proteinExistence type="predicted"/>
<evidence type="ECO:0000256" key="1">
    <source>
        <dbReference type="ARBA" id="ARBA00023015"/>
    </source>
</evidence>
<dbReference type="Proteomes" id="UP000265970">
    <property type="component" value="Unassembled WGS sequence"/>
</dbReference>
<feature type="domain" description="HTH-type transcriptional regulator MT1864/Rv1816-like C-terminal" evidence="3">
    <location>
        <begin position="27"/>
        <end position="109"/>
    </location>
</feature>
<organism evidence="4 5">
    <name type="scientific">Bifidobacterium pseudolongum</name>
    <dbReference type="NCBI Taxonomy" id="1694"/>
    <lineage>
        <taxon>Bacteria</taxon>
        <taxon>Bacillati</taxon>
        <taxon>Actinomycetota</taxon>
        <taxon>Actinomycetes</taxon>
        <taxon>Bifidobacteriales</taxon>
        <taxon>Bifidobacteriaceae</taxon>
        <taxon>Bifidobacterium</taxon>
    </lineage>
</organism>
<dbReference type="EMBL" id="QRZV01000002">
    <property type="protein sequence ID" value="RGW10077.1"/>
    <property type="molecule type" value="Genomic_DNA"/>
</dbReference>
<dbReference type="Pfam" id="PF13305">
    <property type="entry name" value="TetR_C_33"/>
    <property type="match status" value="1"/>
</dbReference>
<evidence type="ECO:0000259" key="3">
    <source>
        <dbReference type="Pfam" id="PF13305"/>
    </source>
</evidence>
<dbReference type="InterPro" id="IPR036271">
    <property type="entry name" value="Tet_transcr_reg_TetR-rel_C_sf"/>
</dbReference>
<reference evidence="4 5" key="1">
    <citation type="submission" date="2018-08" db="EMBL/GenBank/DDBJ databases">
        <title>A genome reference for cultivated species of the human gut microbiota.</title>
        <authorList>
            <person name="Zou Y."/>
            <person name="Xue W."/>
            <person name="Luo G."/>
        </authorList>
    </citation>
    <scope>NUCLEOTIDE SEQUENCE [LARGE SCALE GENOMIC DNA]</scope>
    <source>
        <strain evidence="4 5">AF13-3LB</strain>
    </source>
</reference>
<gene>
    <name evidence="4" type="ORF">DWV92_05720</name>
</gene>
<dbReference type="SUPFAM" id="SSF48498">
    <property type="entry name" value="Tetracyclin repressor-like, C-terminal domain"/>
    <property type="match status" value="1"/>
</dbReference>
<sequence>MGTGERLLRGDHLRASMDSGRWPRYMASGMGYITFAKTEPHLFSMLFMCDQSRDQRKRMELQLQPIIELIVRQLGMSADTATAFHMHMWIHVHGIASMIVTHYLDWDEQHIVDALSVEFHALSASIANQQGSGGVQ</sequence>
<dbReference type="AlphaFoldDB" id="A0A395XJL6"/>
<dbReference type="Gene3D" id="1.10.357.10">
    <property type="entry name" value="Tetracycline Repressor, domain 2"/>
    <property type="match status" value="1"/>
</dbReference>